<comment type="caution">
    <text evidence="2">The sequence shown here is derived from an EMBL/GenBank/DDBJ whole genome shotgun (WGS) entry which is preliminary data.</text>
</comment>
<evidence type="ECO:0000313" key="2">
    <source>
        <dbReference type="EMBL" id="KAF2101771.1"/>
    </source>
</evidence>
<proteinExistence type="predicted"/>
<keyword evidence="1" id="KW-0175">Coiled coil</keyword>
<reference evidence="2" key="1">
    <citation type="journal article" date="2020" name="Stud. Mycol.">
        <title>101 Dothideomycetes genomes: a test case for predicting lifestyles and emergence of pathogens.</title>
        <authorList>
            <person name="Haridas S."/>
            <person name="Albert R."/>
            <person name="Binder M."/>
            <person name="Bloem J."/>
            <person name="Labutti K."/>
            <person name="Salamov A."/>
            <person name="Andreopoulos B."/>
            <person name="Baker S."/>
            <person name="Barry K."/>
            <person name="Bills G."/>
            <person name="Bluhm B."/>
            <person name="Cannon C."/>
            <person name="Castanera R."/>
            <person name="Culley D."/>
            <person name="Daum C."/>
            <person name="Ezra D."/>
            <person name="Gonzalez J."/>
            <person name="Henrissat B."/>
            <person name="Kuo A."/>
            <person name="Liang C."/>
            <person name="Lipzen A."/>
            <person name="Lutzoni F."/>
            <person name="Magnuson J."/>
            <person name="Mondo S."/>
            <person name="Nolan M."/>
            <person name="Ohm R."/>
            <person name="Pangilinan J."/>
            <person name="Park H.-J."/>
            <person name="Ramirez L."/>
            <person name="Alfaro M."/>
            <person name="Sun H."/>
            <person name="Tritt A."/>
            <person name="Yoshinaga Y."/>
            <person name="Zwiers L.-H."/>
            <person name="Turgeon B."/>
            <person name="Goodwin S."/>
            <person name="Spatafora J."/>
            <person name="Crous P."/>
            <person name="Grigoriev I."/>
        </authorList>
    </citation>
    <scope>NUCLEOTIDE SEQUENCE</scope>
    <source>
        <strain evidence="2">CBS 133067</strain>
    </source>
</reference>
<keyword evidence="3" id="KW-1185">Reference proteome</keyword>
<protein>
    <submittedName>
        <fullName evidence="2">Uncharacterized protein</fullName>
    </submittedName>
</protein>
<gene>
    <name evidence="2" type="ORF">NA57DRAFT_73211</name>
</gene>
<dbReference type="EMBL" id="ML978123">
    <property type="protein sequence ID" value="KAF2101771.1"/>
    <property type="molecule type" value="Genomic_DNA"/>
</dbReference>
<feature type="coiled-coil region" evidence="1">
    <location>
        <begin position="70"/>
        <end position="97"/>
    </location>
</feature>
<dbReference type="AlphaFoldDB" id="A0A9P4M8K2"/>
<evidence type="ECO:0000256" key="1">
    <source>
        <dbReference type="SAM" id="Coils"/>
    </source>
</evidence>
<accession>A0A9P4M8K2</accession>
<sequence length="173" mass="20772">MVLDPSWHGRPDDSDDEPELRFAQFQNGQAFAKFVDETPEHHFQEVLEKKRKTAVEDYYDREFFKPKYDYPELDHEISSLERRLQDLKAQRKRLYESVFAQMIRALIHLYDGLKEQEKSKQLPCKVCKPRTAQWQILREIKPGEVCGKLGYTEEEIMKTCSAIQTYAWMYRDW</sequence>
<organism evidence="2 3">
    <name type="scientific">Rhizodiscina lignyota</name>
    <dbReference type="NCBI Taxonomy" id="1504668"/>
    <lineage>
        <taxon>Eukaryota</taxon>
        <taxon>Fungi</taxon>
        <taxon>Dikarya</taxon>
        <taxon>Ascomycota</taxon>
        <taxon>Pezizomycotina</taxon>
        <taxon>Dothideomycetes</taxon>
        <taxon>Pleosporomycetidae</taxon>
        <taxon>Aulographales</taxon>
        <taxon>Rhizodiscinaceae</taxon>
        <taxon>Rhizodiscina</taxon>
    </lineage>
</organism>
<name>A0A9P4M8K2_9PEZI</name>
<evidence type="ECO:0000313" key="3">
    <source>
        <dbReference type="Proteomes" id="UP000799772"/>
    </source>
</evidence>
<dbReference type="Proteomes" id="UP000799772">
    <property type="component" value="Unassembled WGS sequence"/>
</dbReference>